<gene>
    <name evidence="3" type="ORF">BTR14_14710</name>
</gene>
<dbReference type="InterPro" id="IPR034660">
    <property type="entry name" value="DinB/YfiT-like"/>
</dbReference>
<evidence type="ECO:0000313" key="4">
    <source>
        <dbReference type="Proteomes" id="UP000192652"/>
    </source>
</evidence>
<dbReference type="InterPro" id="IPR007837">
    <property type="entry name" value="DinB"/>
</dbReference>
<organism evidence="3 4">
    <name type="scientific">Xaviernesmea rhizosphaerae</name>
    <dbReference type="NCBI Taxonomy" id="1672749"/>
    <lineage>
        <taxon>Bacteria</taxon>
        <taxon>Pseudomonadati</taxon>
        <taxon>Pseudomonadota</taxon>
        <taxon>Alphaproteobacteria</taxon>
        <taxon>Hyphomicrobiales</taxon>
        <taxon>Rhizobiaceae</taxon>
        <taxon>Rhizobium/Agrobacterium group</taxon>
        <taxon>Xaviernesmea</taxon>
    </lineage>
</organism>
<dbReference type="PANTHER" id="PTHR37302">
    <property type="entry name" value="SLR1116 PROTEIN"/>
    <property type="match status" value="1"/>
</dbReference>
<keyword evidence="4" id="KW-1185">Reference proteome</keyword>
<evidence type="ECO:0000256" key="2">
    <source>
        <dbReference type="ARBA" id="ARBA00022723"/>
    </source>
</evidence>
<evidence type="ECO:0000313" key="3">
    <source>
        <dbReference type="EMBL" id="OQP85764.1"/>
    </source>
</evidence>
<dbReference type="Proteomes" id="UP000192652">
    <property type="component" value="Unassembled WGS sequence"/>
</dbReference>
<protein>
    <submittedName>
        <fullName evidence="3">Damage-inducible protein DinB</fullName>
    </submittedName>
</protein>
<comment type="similarity">
    <text evidence="1">Belongs to the DinB family.</text>
</comment>
<dbReference type="Gene3D" id="1.20.120.450">
    <property type="entry name" value="dinb family like domain"/>
    <property type="match status" value="1"/>
</dbReference>
<name>A0ABX3PBA3_9HYPH</name>
<proteinExistence type="inferred from homology"/>
<dbReference type="SUPFAM" id="SSF109854">
    <property type="entry name" value="DinB/YfiT-like putative metalloenzymes"/>
    <property type="match status" value="1"/>
</dbReference>
<dbReference type="PANTHER" id="PTHR37302:SF1">
    <property type="entry name" value="PROTEIN DINB"/>
    <property type="match status" value="1"/>
</dbReference>
<reference evidence="3 4" key="1">
    <citation type="journal article" date="2017" name="Antonie Van Leeuwenhoek">
        <title>Rhizobium rhizosphaerae sp. nov., a novel species isolated from rice rhizosphere.</title>
        <authorList>
            <person name="Zhao J.J."/>
            <person name="Zhang J."/>
            <person name="Zhang R.J."/>
            <person name="Zhang C.W."/>
            <person name="Yin H.Q."/>
            <person name="Zhang X.X."/>
        </authorList>
    </citation>
    <scope>NUCLEOTIDE SEQUENCE [LARGE SCALE GENOMIC DNA]</scope>
    <source>
        <strain evidence="3 4">RD15</strain>
    </source>
</reference>
<keyword evidence="2" id="KW-0479">Metal-binding</keyword>
<evidence type="ECO:0000256" key="1">
    <source>
        <dbReference type="ARBA" id="ARBA00008635"/>
    </source>
</evidence>
<dbReference type="EMBL" id="MSPX01000012">
    <property type="protein sequence ID" value="OQP85764.1"/>
    <property type="molecule type" value="Genomic_DNA"/>
</dbReference>
<dbReference type="RefSeq" id="WP_081176761.1">
    <property type="nucleotide sequence ID" value="NZ_MSPX01000012.1"/>
</dbReference>
<sequence>MKQQFRLLAAYNAWANERLYEAAQALDDDAYHTDKGAFFGALHGTLSHLLITDRVWLYRLTGQGAAPTSLRALPYDALAPLAAARKIEDRRLIDYVEALEDADFGREITYQPLSMPQPITQRIWPLLIHLFNHQTHHRGQAHATLTALGRPSLVLDIAYFLSLPEQASLVGEA</sequence>
<comment type="caution">
    <text evidence="3">The sequence shown here is derived from an EMBL/GenBank/DDBJ whole genome shotgun (WGS) entry which is preliminary data.</text>
</comment>
<dbReference type="Pfam" id="PF05163">
    <property type="entry name" value="DinB"/>
    <property type="match status" value="1"/>
</dbReference>
<accession>A0ABX3PBA3</accession>